<keyword evidence="6" id="KW-0963">Cytoplasm</keyword>
<keyword evidence="7" id="KW-0175">Coiled coil</keyword>
<evidence type="ECO:0000256" key="2">
    <source>
        <dbReference type="ARBA" id="ARBA00006806"/>
    </source>
</evidence>
<proteinExistence type="inferred from homology"/>
<dbReference type="PANTHER" id="PTHR21500:SF0">
    <property type="entry name" value="TUBULIN-SPECIFIC CHAPERONE A"/>
    <property type="match status" value="1"/>
</dbReference>
<comment type="function">
    <text evidence="1">Tubulin-folding protein; involved in the early step of the tubulin folding pathway.</text>
</comment>
<evidence type="ECO:0000256" key="3">
    <source>
        <dbReference type="ARBA" id="ARBA00015002"/>
    </source>
</evidence>
<dbReference type="RefSeq" id="XP_017787142.1">
    <property type="nucleotide sequence ID" value="XM_017931653.1"/>
</dbReference>
<protein>
    <recommendedName>
        <fullName evidence="3 6">Tubulin-specific chaperone A</fullName>
    </recommendedName>
</protein>
<keyword evidence="4 6" id="KW-0143">Chaperone</keyword>
<comment type="subcellular location">
    <subcellularLocation>
        <location evidence="6">Cytoplasm</location>
        <location evidence="6">Cytoskeleton</location>
    </subcellularLocation>
</comment>
<evidence type="ECO:0000256" key="7">
    <source>
        <dbReference type="SAM" id="Coils"/>
    </source>
</evidence>
<accession>A0ABM1NJZ2</accession>
<dbReference type="Proteomes" id="UP000695000">
    <property type="component" value="Unplaced"/>
</dbReference>
<comment type="subunit">
    <text evidence="5 6">Supercomplex made of cofactors A to E. Cofactors A and D function by capturing and stabilizing tubulin in a quasi-native conformation. Cofactor E binds to the cofactor D-tubulin complex; interaction with cofactor C then causes the release of tubulin polypeptides that are committed to the native state.</text>
</comment>
<evidence type="ECO:0000256" key="6">
    <source>
        <dbReference type="RuleBase" id="RU364030"/>
    </source>
</evidence>
<evidence type="ECO:0000256" key="1">
    <source>
        <dbReference type="ARBA" id="ARBA00003046"/>
    </source>
</evidence>
<dbReference type="SUPFAM" id="SSF46988">
    <property type="entry name" value="Tubulin chaperone cofactor A"/>
    <property type="match status" value="1"/>
</dbReference>
<name>A0ABM1NJZ2_NICVS</name>
<comment type="similarity">
    <text evidence="2 6">Belongs to the TBCA family.</text>
</comment>
<evidence type="ECO:0000256" key="4">
    <source>
        <dbReference type="ARBA" id="ARBA00023186"/>
    </source>
</evidence>
<dbReference type="InterPro" id="IPR036126">
    <property type="entry name" value="TBCA_sf"/>
</dbReference>
<keyword evidence="6" id="KW-0493">Microtubule</keyword>
<dbReference type="GeneID" id="108569898"/>
<dbReference type="Gene3D" id="1.20.58.90">
    <property type="match status" value="1"/>
</dbReference>
<reference evidence="9" key="1">
    <citation type="submission" date="2025-08" db="UniProtKB">
        <authorList>
            <consortium name="RefSeq"/>
        </authorList>
    </citation>
    <scope>IDENTIFICATION</scope>
    <source>
        <tissue evidence="9">Whole Larva</tissue>
    </source>
</reference>
<gene>
    <name evidence="9" type="primary">LOC108569898</name>
</gene>
<dbReference type="Pfam" id="PF02970">
    <property type="entry name" value="TBCA"/>
    <property type="match status" value="1"/>
</dbReference>
<keyword evidence="6" id="KW-0206">Cytoskeleton</keyword>
<evidence type="ECO:0000313" key="8">
    <source>
        <dbReference type="Proteomes" id="UP000695000"/>
    </source>
</evidence>
<dbReference type="PANTHER" id="PTHR21500">
    <property type="entry name" value="TUBULIN-SPECIFIC CHAPERONE A"/>
    <property type="match status" value="1"/>
</dbReference>
<evidence type="ECO:0000256" key="5">
    <source>
        <dbReference type="ARBA" id="ARBA00026055"/>
    </source>
</evidence>
<sequence>MADPRIRTLKIKTGVVKRLAKEKLSYEKEAEQQRARIVRLKGEGKDEYDIRKQEEVLQESLMMVPDCQRRLIKAYDELKSILDSEQDLKDIAEFTAALGVLDEAKLQLPKPGETLHMC</sequence>
<dbReference type="InterPro" id="IPR004226">
    <property type="entry name" value="TBCA"/>
</dbReference>
<evidence type="ECO:0000313" key="9">
    <source>
        <dbReference type="RefSeq" id="XP_017787142.1"/>
    </source>
</evidence>
<organism evidence="8 9">
    <name type="scientific">Nicrophorus vespilloides</name>
    <name type="common">Boreal carrion beetle</name>
    <dbReference type="NCBI Taxonomy" id="110193"/>
    <lineage>
        <taxon>Eukaryota</taxon>
        <taxon>Metazoa</taxon>
        <taxon>Ecdysozoa</taxon>
        <taxon>Arthropoda</taxon>
        <taxon>Hexapoda</taxon>
        <taxon>Insecta</taxon>
        <taxon>Pterygota</taxon>
        <taxon>Neoptera</taxon>
        <taxon>Endopterygota</taxon>
        <taxon>Coleoptera</taxon>
        <taxon>Polyphaga</taxon>
        <taxon>Staphyliniformia</taxon>
        <taxon>Silphidae</taxon>
        <taxon>Nicrophorinae</taxon>
        <taxon>Nicrophorus</taxon>
    </lineage>
</organism>
<feature type="coiled-coil region" evidence="7">
    <location>
        <begin position="16"/>
        <end position="43"/>
    </location>
</feature>
<keyword evidence="8" id="KW-1185">Reference proteome</keyword>